<evidence type="ECO:0000313" key="7">
    <source>
        <dbReference type="Proteomes" id="UP000324897"/>
    </source>
</evidence>
<comment type="caution">
    <text evidence="6">The sequence shown here is derived from an EMBL/GenBank/DDBJ whole genome shotgun (WGS) entry which is preliminary data.</text>
</comment>
<accession>A0A5J9UGP1</accession>
<proteinExistence type="inferred from homology"/>
<reference evidence="6 7" key="1">
    <citation type="journal article" date="2019" name="Sci. Rep.">
        <title>A high-quality genome of Eragrostis curvula grass provides insights into Poaceae evolution and supports new strategies to enhance forage quality.</title>
        <authorList>
            <person name="Carballo J."/>
            <person name="Santos B.A.C.M."/>
            <person name="Zappacosta D."/>
            <person name="Garbus I."/>
            <person name="Selva J.P."/>
            <person name="Gallo C.A."/>
            <person name="Diaz A."/>
            <person name="Albertini E."/>
            <person name="Caccamo M."/>
            <person name="Echenique V."/>
        </authorList>
    </citation>
    <scope>NUCLEOTIDE SEQUENCE [LARGE SCALE GENOMIC DNA]</scope>
    <source>
        <strain evidence="7">cv. Victoria</strain>
        <tissue evidence="6">Leaf</tissue>
    </source>
</reference>
<organism evidence="6 7">
    <name type="scientific">Eragrostis curvula</name>
    <name type="common">weeping love grass</name>
    <dbReference type="NCBI Taxonomy" id="38414"/>
    <lineage>
        <taxon>Eukaryota</taxon>
        <taxon>Viridiplantae</taxon>
        <taxon>Streptophyta</taxon>
        <taxon>Embryophyta</taxon>
        <taxon>Tracheophyta</taxon>
        <taxon>Spermatophyta</taxon>
        <taxon>Magnoliopsida</taxon>
        <taxon>Liliopsida</taxon>
        <taxon>Poales</taxon>
        <taxon>Poaceae</taxon>
        <taxon>PACMAD clade</taxon>
        <taxon>Chloridoideae</taxon>
        <taxon>Eragrostideae</taxon>
        <taxon>Eragrostidinae</taxon>
        <taxon>Eragrostis</taxon>
    </lineage>
</organism>
<dbReference type="AlphaFoldDB" id="A0A5J9UGP1"/>
<gene>
    <name evidence="6" type="ORF">EJB05_32315</name>
</gene>
<dbReference type="PANTHER" id="PTHR13806:SF23">
    <property type="entry name" value="FLOTILLIN-LIKE PROTEIN 2"/>
    <property type="match status" value="1"/>
</dbReference>
<evidence type="ECO:0000256" key="1">
    <source>
        <dbReference type="ARBA" id="ARBA00007161"/>
    </source>
</evidence>
<keyword evidence="4" id="KW-1003">Cell membrane</keyword>
<feature type="non-terminal residue" evidence="6">
    <location>
        <position position="1"/>
    </location>
</feature>
<dbReference type="PANTHER" id="PTHR13806">
    <property type="entry name" value="FLOTILLIN-RELATED"/>
    <property type="match status" value="1"/>
</dbReference>
<evidence type="ECO:0000256" key="3">
    <source>
        <dbReference type="ARBA" id="ARBA00023288"/>
    </source>
</evidence>
<name>A0A5J9UGP1_9POAL</name>
<keyword evidence="3" id="KW-0449">Lipoprotein</keyword>
<sequence>MGTIRVAGASEYLAITGWGVDDVKLAKKAWVWLGQRCKTLDAAPASYEVEAHAATSDKFAVVFRAVYTTVGLNPKADAGGSGDKGNEDTLLLLHGATADNKVAAPRHRRSSTKKLVNGVVEARVRALAATMTTEQICVKGSTSFAKEVLESARLDLAKYGLRLYNAADEGLAVNMPANKVRMVVVDEDTRAAPTTTRTGFSMQVNFGENAGMVEATFPEKPGDALVVGAATKKKAGGCDDKQSSTTAVDVGVHVQMELEGKNDVLLRVTKKFKKPEQFAGKAAAAAAAVASDGAKVEESKYGGKKAAAEYLANKMKEIVGDLRAIKEDVTKDKVAKMKAIAERLLANSDMLDKLRLRPTEARKAEDDLLDELLAKAEHAAADLQTLAGKIRAFKVHMKVESANMQRLEDEEKDSNKVDLAAMEATLENETTVMKELAGDVRALMDNVAMDIKDAAEVAEPITGSLDAVAEAAKAYTEVISWYLN</sequence>
<dbReference type="Pfam" id="PF01145">
    <property type="entry name" value="Band_7"/>
    <property type="match status" value="1"/>
</dbReference>
<dbReference type="InterPro" id="IPR027705">
    <property type="entry name" value="Flotillin_fam"/>
</dbReference>
<dbReference type="InterPro" id="IPR001107">
    <property type="entry name" value="Band_7"/>
</dbReference>
<dbReference type="InterPro" id="IPR036013">
    <property type="entry name" value="Band_7/SPFH_dom_sf"/>
</dbReference>
<keyword evidence="7" id="KW-1185">Reference proteome</keyword>
<keyword evidence="2 4" id="KW-0472">Membrane</keyword>
<dbReference type="Gene3D" id="3.30.479.30">
    <property type="entry name" value="Band 7 domain"/>
    <property type="match status" value="1"/>
</dbReference>
<evidence type="ECO:0000259" key="5">
    <source>
        <dbReference type="Pfam" id="PF01145"/>
    </source>
</evidence>
<dbReference type="EMBL" id="RWGY01000026">
    <property type="protein sequence ID" value="TVU22604.1"/>
    <property type="molecule type" value="Genomic_DNA"/>
</dbReference>
<protein>
    <recommendedName>
        <fullName evidence="4">Flotillin-like</fullName>
    </recommendedName>
</protein>
<comment type="subcellular location">
    <subcellularLocation>
        <location evidence="4">Cell membrane</location>
        <topology evidence="4">Lipid-anchor</topology>
    </subcellularLocation>
    <subcellularLocation>
        <location evidence="4">Membrane</location>
        <location evidence="4">Caveola</location>
    </subcellularLocation>
</comment>
<dbReference type="Proteomes" id="UP000324897">
    <property type="component" value="Unassembled WGS sequence"/>
</dbReference>
<evidence type="ECO:0000313" key="6">
    <source>
        <dbReference type="EMBL" id="TVU22604.1"/>
    </source>
</evidence>
<dbReference type="GO" id="GO:0005901">
    <property type="term" value="C:caveola"/>
    <property type="evidence" value="ECO:0007669"/>
    <property type="project" value="UniProtKB-SubCell"/>
</dbReference>
<dbReference type="OrthoDB" id="6080404at2759"/>
<dbReference type="Gramene" id="TVU22604">
    <property type="protein sequence ID" value="TVU22604"/>
    <property type="gene ID" value="EJB05_32315"/>
</dbReference>
<evidence type="ECO:0000256" key="2">
    <source>
        <dbReference type="ARBA" id="ARBA00023136"/>
    </source>
</evidence>
<comment type="similarity">
    <text evidence="1 4">Belongs to the band 7/mec-2 family. Flotillin subfamily.</text>
</comment>
<feature type="domain" description="Band 7" evidence="5">
    <location>
        <begin position="23"/>
        <end position="165"/>
    </location>
</feature>
<evidence type="ECO:0000256" key="4">
    <source>
        <dbReference type="RuleBase" id="RU366054"/>
    </source>
</evidence>